<reference evidence="2 3" key="1">
    <citation type="submission" date="2018-03" db="EMBL/GenBank/DDBJ databases">
        <title>Genomic Encyclopedia of Archaeal and Bacterial Type Strains, Phase II (KMG-II): from individual species to whole genera.</title>
        <authorList>
            <person name="Goeker M."/>
        </authorList>
    </citation>
    <scope>NUCLEOTIDE SEQUENCE [LARGE SCALE GENOMIC DNA]</scope>
    <source>
        <strain evidence="2 3">DSM 100212</strain>
    </source>
</reference>
<dbReference type="AlphaFoldDB" id="A0A2T0WM98"/>
<dbReference type="SUPFAM" id="SSF53795">
    <property type="entry name" value="PEP carboxykinase-like"/>
    <property type="match status" value="1"/>
</dbReference>
<dbReference type="RefSeq" id="WP_106265741.1">
    <property type="nucleotide sequence ID" value="NZ_PVTQ01000009.1"/>
</dbReference>
<keyword evidence="3" id="KW-1185">Reference proteome</keyword>
<gene>
    <name evidence="2" type="ORF">CLV74_109148</name>
</gene>
<dbReference type="OrthoDB" id="8326226at2"/>
<comment type="caution">
    <text evidence="2">The sequence shown here is derived from an EMBL/GenBank/DDBJ whole genome shotgun (WGS) entry which is preliminary data.</text>
</comment>
<dbReference type="InterPro" id="IPR027417">
    <property type="entry name" value="P-loop_NTPase"/>
</dbReference>
<dbReference type="EMBL" id="PVTQ01000009">
    <property type="protein sequence ID" value="PRY87826.1"/>
    <property type="molecule type" value="Genomic_DNA"/>
</dbReference>
<accession>A0A2T0WM98</accession>
<sequence>MVHGSAVAVDGRALLITGPSGAGKSALALQMMALGAGLIADDRTILHREDGCIIASCPDTIRGMIEARGIGILPVPAAPPAALCAIMDLSQTETERLPEVRSICILGNPIRHLKRIEGAYVPAALVQYLRSEGTID</sequence>
<dbReference type="GO" id="GO:0000155">
    <property type="term" value="F:phosphorelay sensor kinase activity"/>
    <property type="evidence" value="ECO:0007669"/>
    <property type="project" value="InterPro"/>
</dbReference>
<proteinExistence type="predicted"/>
<evidence type="ECO:0000313" key="2">
    <source>
        <dbReference type="EMBL" id="PRY87826.1"/>
    </source>
</evidence>
<dbReference type="Proteomes" id="UP000238392">
    <property type="component" value="Unassembled WGS sequence"/>
</dbReference>
<evidence type="ECO:0000313" key="3">
    <source>
        <dbReference type="Proteomes" id="UP000238392"/>
    </source>
</evidence>
<dbReference type="InterPro" id="IPR011104">
    <property type="entry name" value="Hpr_kin/Pase_C"/>
</dbReference>
<organism evidence="2 3">
    <name type="scientific">Donghicola tyrosinivorans</name>
    <dbReference type="NCBI Taxonomy" id="1652492"/>
    <lineage>
        <taxon>Bacteria</taxon>
        <taxon>Pseudomonadati</taxon>
        <taxon>Pseudomonadota</taxon>
        <taxon>Alphaproteobacteria</taxon>
        <taxon>Rhodobacterales</taxon>
        <taxon>Roseobacteraceae</taxon>
        <taxon>Donghicola</taxon>
    </lineage>
</organism>
<dbReference type="GO" id="GO:0006109">
    <property type="term" value="P:regulation of carbohydrate metabolic process"/>
    <property type="evidence" value="ECO:0007669"/>
    <property type="project" value="InterPro"/>
</dbReference>
<dbReference type="Pfam" id="PF07475">
    <property type="entry name" value="Hpr_kinase_C"/>
    <property type="match status" value="1"/>
</dbReference>
<name>A0A2T0WM98_9RHOB</name>
<protein>
    <submittedName>
        <fullName evidence="2">HPr kinase/phosphorylase</fullName>
    </submittedName>
</protein>
<keyword evidence="2" id="KW-0418">Kinase</keyword>
<dbReference type="GO" id="GO:0005524">
    <property type="term" value="F:ATP binding"/>
    <property type="evidence" value="ECO:0007669"/>
    <property type="project" value="InterPro"/>
</dbReference>
<feature type="domain" description="HPr kinase/phosphorylase C-terminal" evidence="1">
    <location>
        <begin position="2"/>
        <end position="75"/>
    </location>
</feature>
<evidence type="ECO:0000259" key="1">
    <source>
        <dbReference type="Pfam" id="PF07475"/>
    </source>
</evidence>
<keyword evidence="2" id="KW-0808">Transferase</keyword>
<dbReference type="Gene3D" id="3.40.50.300">
    <property type="entry name" value="P-loop containing nucleotide triphosphate hydrolases"/>
    <property type="match status" value="1"/>
</dbReference>
<dbReference type="CDD" id="cd01918">
    <property type="entry name" value="HprK_C"/>
    <property type="match status" value="1"/>
</dbReference>